<evidence type="ECO:0000313" key="11">
    <source>
        <dbReference type="EMBL" id="POM64685.1"/>
    </source>
</evidence>
<evidence type="ECO:0000259" key="9">
    <source>
        <dbReference type="Pfam" id="PF17917"/>
    </source>
</evidence>
<reference evidence="11 12" key="1">
    <citation type="journal article" date="2017" name="Genome Biol. Evol.">
        <title>Phytophthora megakarya and P. palmivora, closely related causal agents of cacao black pod rot, underwent increases in genome sizes and gene numbers by different mechanisms.</title>
        <authorList>
            <person name="Ali S.S."/>
            <person name="Shao J."/>
            <person name="Lary D.J."/>
            <person name="Kronmiller B."/>
            <person name="Shen D."/>
            <person name="Strem M.D."/>
            <person name="Amoako-Attah I."/>
            <person name="Akrofi A.Y."/>
            <person name="Begoude B.A."/>
            <person name="Ten Hoopen G.M."/>
            <person name="Coulibaly K."/>
            <person name="Kebe B.I."/>
            <person name="Melnick R.L."/>
            <person name="Guiltinan M.J."/>
            <person name="Tyler B.M."/>
            <person name="Meinhardt L.W."/>
            <person name="Bailey B.A."/>
        </authorList>
    </citation>
    <scope>NUCLEOTIDE SEQUENCE [LARGE SCALE GENOMIC DNA]</scope>
    <source>
        <strain evidence="12">sbr112.9</strain>
    </source>
</reference>
<feature type="domain" description="Tf2-1-like SH3-like" evidence="10">
    <location>
        <begin position="962"/>
        <end position="1007"/>
    </location>
</feature>
<name>A0A2P4XGL4_9STRA</name>
<dbReference type="Proteomes" id="UP000237271">
    <property type="component" value="Unassembled WGS sequence"/>
</dbReference>
<keyword evidence="6" id="KW-0695">RNA-directed DNA polymerase</keyword>
<feature type="domain" description="Reverse transcriptase" evidence="8">
    <location>
        <begin position="341"/>
        <end position="501"/>
    </location>
</feature>
<sequence length="1035" mass="115147">MNYAFDCILGIPWLVRYQPQIDWLARSVKRPQGFDVSEVFAHLVVAPRDWPHVTVVDGASTTHMVHRASDGSLCTTCAVLLTGEDEEGHAREDARERQASAHLRSSRMKNVSVEQQLPHVSEATEQWLPRIIEAVEQRFPHAVEAVERGRALTAGGGCIIVQRERNLSLEQGLETHKDLPQVAATIDASPMHIIEVASPPRYVTSITYLPGLFWKTCLQALKAGDTEQVCLITDADSVPHEVNPVELDDASLRPKSSEPKSAREERFDAQSCETLNVSDNPVHETVREFADVFPDTNPAALPTDRGVLYDIDLAPGAKYCVTRQWPLPRDQGKTIDDLFEGSWRIVHAFNKLNDATIPARTLIPGKDMVLDSMPGSVVFSAIDLTDGFYQILMRESDIPLTAVSTPSGMLWEWLVMPQGLKNAPVTFNRMVSHVLRLLHDFAPSYFDDIFVHSRAEDGFTAVEVHIRHLRQVFQVVRENKLYTNLKKCAFCAPEIPVLGCYVGKKGVRADPEKVSSICLWPTPTSLTEFRQWLGLANDLHKYTNNYAGLIQPLSSLLKKDATWFWRPEHQAAFDSPYHVVRDASDFAIGCALMQFDNEGHERVVSHQSRQMKPNERNYPVHDKELLAMRYAPIKFRVYLLGKQAFAVYTDHASLRTAMKSPHLSQRMARWLSFIAEYNFVVHYKPDKNNILADALSRRPDNDPRINLTSVSPEMNLRDEIVAAYTDDAVYANILGIDRYHLDGDLLYYNIDLFDAPRVVVPNDDNLKFLFLAEFARNNAEHSSTGLTPFFANNTQHPRGPALLAVGHPTVSGASTLGGDDESVNDDYVEKSGAHDPETLYAVTRSKAKQALATPGPAASPLAAWTARTLIDPGNTGNTGTQVAANYAPTSPTRQVDNAAVSAFVQRRASIARFVRDALQDAVDKQKENADRRGRKNMATFRIGKQDLLSTDGIRSSAVTNLGASKLAPRFIGPFRVVKVNGEAYTLDIPTSLQLHPTFYVGRLKKYHRAAIPSAPPTTAAASPSAVLHQLPSPRQ</sequence>
<accession>A0A2P4XGL4</accession>
<dbReference type="Pfam" id="PF17917">
    <property type="entry name" value="RT_RNaseH"/>
    <property type="match status" value="1"/>
</dbReference>
<feature type="region of interest" description="Disordered" evidence="7">
    <location>
        <begin position="1013"/>
        <end position="1035"/>
    </location>
</feature>
<dbReference type="Pfam" id="PF00078">
    <property type="entry name" value="RVT_1"/>
    <property type="match status" value="1"/>
</dbReference>
<feature type="compositionally biased region" description="Basic and acidic residues" evidence="7">
    <location>
        <begin position="250"/>
        <end position="268"/>
    </location>
</feature>
<gene>
    <name evidence="11" type="ORF">PHPALM_19751</name>
</gene>
<keyword evidence="3" id="KW-0540">Nuclease</keyword>
<keyword evidence="4" id="KW-0255">Endonuclease</keyword>
<dbReference type="OrthoDB" id="112292at2759"/>
<evidence type="ECO:0000256" key="3">
    <source>
        <dbReference type="ARBA" id="ARBA00022722"/>
    </source>
</evidence>
<feature type="region of interest" description="Disordered" evidence="7">
    <location>
        <begin position="87"/>
        <end position="107"/>
    </location>
</feature>
<dbReference type="GO" id="GO:0004519">
    <property type="term" value="F:endonuclease activity"/>
    <property type="evidence" value="ECO:0007669"/>
    <property type="project" value="UniProtKB-KW"/>
</dbReference>
<dbReference type="CDD" id="cd01647">
    <property type="entry name" value="RT_LTR"/>
    <property type="match status" value="1"/>
</dbReference>
<dbReference type="Gene3D" id="3.30.70.270">
    <property type="match status" value="2"/>
</dbReference>
<keyword evidence="2" id="KW-0548">Nucleotidyltransferase</keyword>
<dbReference type="SUPFAM" id="SSF56672">
    <property type="entry name" value="DNA/RNA polymerases"/>
    <property type="match status" value="1"/>
</dbReference>
<protein>
    <submittedName>
        <fullName evidence="11">Retrovirus Polyprotein</fullName>
    </submittedName>
</protein>
<evidence type="ECO:0000256" key="1">
    <source>
        <dbReference type="ARBA" id="ARBA00022679"/>
    </source>
</evidence>
<keyword evidence="1" id="KW-0808">Transferase</keyword>
<dbReference type="Pfam" id="PF24626">
    <property type="entry name" value="SH3_Tf2-1"/>
    <property type="match status" value="1"/>
</dbReference>
<evidence type="ECO:0000256" key="6">
    <source>
        <dbReference type="ARBA" id="ARBA00022918"/>
    </source>
</evidence>
<keyword evidence="5" id="KW-0378">Hydrolase</keyword>
<evidence type="ECO:0000259" key="8">
    <source>
        <dbReference type="Pfam" id="PF00078"/>
    </source>
</evidence>
<dbReference type="PANTHER" id="PTHR37984:SF5">
    <property type="entry name" value="PROTEIN NYNRIN-LIKE"/>
    <property type="match status" value="1"/>
</dbReference>
<dbReference type="InterPro" id="IPR050951">
    <property type="entry name" value="Retrovirus_Pol_polyprotein"/>
</dbReference>
<feature type="compositionally biased region" description="Low complexity" evidence="7">
    <location>
        <begin position="1013"/>
        <end position="1025"/>
    </location>
</feature>
<evidence type="ECO:0000313" key="12">
    <source>
        <dbReference type="Proteomes" id="UP000237271"/>
    </source>
</evidence>
<proteinExistence type="predicted"/>
<evidence type="ECO:0000256" key="4">
    <source>
        <dbReference type="ARBA" id="ARBA00022759"/>
    </source>
</evidence>
<organism evidence="11 12">
    <name type="scientific">Phytophthora palmivora</name>
    <dbReference type="NCBI Taxonomy" id="4796"/>
    <lineage>
        <taxon>Eukaryota</taxon>
        <taxon>Sar</taxon>
        <taxon>Stramenopiles</taxon>
        <taxon>Oomycota</taxon>
        <taxon>Peronosporomycetes</taxon>
        <taxon>Peronosporales</taxon>
        <taxon>Peronosporaceae</taxon>
        <taxon>Phytophthora</taxon>
    </lineage>
</organism>
<keyword evidence="12" id="KW-1185">Reference proteome</keyword>
<feature type="domain" description="Reverse transcriptase RNase H-like" evidence="9">
    <location>
        <begin position="573"/>
        <end position="677"/>
    </location>
</feature>
<dbReference type="InterPro" id="IPR041373">
    <property type="entry name" value="RT_RNaseH"/>
</dbReference>
<dbReference type="CDD" id="cd09274">
    <property type="entry name" value="RNase_HI_RT_Ty3"/>
    <property type="match status" value="1"/>
</dbReference>
<evidence type="ECO:0000256" key="5">
    <source>
        <dbReference type="ARBA" id="ARBA00022801"/>
    </source>
</evidence>
<dbReference type="InterPro" id="IPR000477">
    <property type="entry name" value="RT_dom"/>
</dbReference>
<dbReference type="PANTHER" id="PTHR37984">
    <property type="entry name" value="PROTEIN CBG26694"/>
    <property type="match status" value="1"/>
</dbReference>
<evidence type="ECO:0000259" key="10">
    <source>
        <dbReference type="Pfam" id="PF24626"/>
    </source>
</evidence>
<dbReference type="AlphaFoldDB" id="A0A2P4XGL4"/>
<dbReference type="InterPro" id="IPR043128">
    <property type="entry name" value="Rev_trsase/Diguanyl_cyclase"/>
</dbReference>
<evidence type="ECO:0000256" key="7">
    <source>
        <dbReference type="SAM" id="MobiDB-lite"/>
    </source>
</evidence>
<dbReference type="EMBL" id="NCKW01011062">
    <property type="protein sequence ID" value="POM64685.1"/>
    <property type="molecule type" value="Genomic_DNA"/>
</dbReference>
<dbReference type="InterPro" id="IPR043502">
    <property type="entry name" value="DNA/RNA_pol_sf"/>
</dbReference>
<dbReference type="Gene3D" id="3.10.10.10">
    <property type="entry name" value="HIV Type 1 Reverse Transcriptase, subunit A, domain 1"/>
    <property type="match status" value="1"/>
</dbReference>
<feature type="compositionally biased region" description="Basic and acidic residues" evidence="7">
    <location>
        <begin position="88"/>
        <end position="99"/>
    </location>
</feature>
<dbReference type="InterPro" id="IPR056924">
    <property type="entry name" value="SH3_Tf2-1"/>
</dbReference>
<comment type="caution">
    <text evidence="11">The sequence shown here is derived from an EMBL/GenBank/DDBJ whole genome shotgun (WGS) entry which is preliminary data.</text>
</comment>
<dbReference type="GO" id="GO:0016787">
    <property type="term" value="F:hydrolase activity"/>
    <property type="evidence" value="ECO:0007669"/>
    <property type="project" value="UniProtKB-KW"/>
</dbReference>
<dbReference type="GO" id="GO:0003964">
    <property type="term" value="F:RNA-directed DNA polymerase activity"/>
    <property type="evidence" value="ECO:0007669"/>
    <property type="project" value="UniProtKB-KW"/>
</dbReference>
<evidence type="ECO:0000256" key="2">
    <source>
        <dbReference type="ARBA" id="ARBA00022695"/>
    </source>
</evidence>
<feature type="region of interest" description="Disordered" evidence="7">
    <location>
        <begin position="245"/>
        <end position="269"/>
    </location>
</feature>